<evidence type="ECO:0000313" key="2">
    <source>
        <dbReference type="Proteomes" id="UP000008144"/>
    </source>
</evidence>
<dbReference type="Proteomes" id="UP000008144">
    <property type="component" value="Chromosome 14"/>
</dbReference>
<name>H2XRN0_CIOIN</name>
<reference evidence="2" key="1">
    <citation type="journal article" date="2002" name="Science">
        <title>The draft genome of Ciona intestinalis: insights into chordate and vertebrate origins.</title>
        <authorList>
            <person name="Dehal P."/>
            <person name="Satou Y."/>
            <person name="Campbell R.K."/>
            <person name="Chapman J."/>
            <person name="Degnan B."/>
            <person name="De Tomaso A."/>
            <person name="Davidson B."/>
            <person name="Di Gregorio A."/>
            <person name="Gelpke M."/>
            <person name="Goodstein D.M."/>
            <person name="Harafuji N."/>
            <person name="Hastings K.E."/>
            <person name="Ho I."/>
            <person name="Hotta K."/>
            <person name="Huang W."/>
            <person name="Kawashima T."/>
            <person name="Lemaire P."/>
            <person name="Martinez D."/>
            <person name="Meinertzhagen I.A."/>
            <person name="Necula S."/>
            <person name="Nonaka M."/>
            <person name="Putnam N."/>
            <person name="Rash S."/>
            <person name="Saiga H."/>
            <person name="Satake M."/>
            <person name="Terry A."/>
            <person name="Yamada L."/>
            <person name="Wang H.G."/>
            <person name="Awazu S."/>
            <person name="Azumi K."/>
            <person name="Boore J."/>
            <person name="Branno M."/>
            <person name="Chin-Bow S."/>
            <person name="DeSantis R."/>
            <person name="Doyle S."/>
            <person name="Francino P."/>
            <person name="Keys D.N."/>
            <person name="Haga S."/>
            <person name="Hayashi H."/>
            <person name="Hino K."/>
            <person name="Imai K.S."/>
            <person name="Inaba K."/>
            <person name="Kano S."/>
            <person name="Kobayashi K."/>
            <person name="Kobayashi M."/>
            <person name="Lee B.I."/>
            <person name="Makabe K.W."/>
            <person name="Manohar C."/>
            <person name="Matassi G."/>
            <person name="Medina M."/>
            <person name="Mochizuki Y."/>
            <person name="Mount S."/>
            <person name="Morishita T."/>
            <person name="Miura S."/>
            <person name="Nakayama A."/>
            <person name="Nishizaka S."/>
            <person name="Nomoto H."/>
            <person name="Ohta F."/>
            <person name="Oishi K."/>
            <person name="Rigoutsos I."/>
            <person name="Sano M."/>
            <person name="Sasaki A."/>
            <person name="Sasakura Y."/>
            <person name="Shoguchi E."/>
            <person name="Shin-i T."/>
            <person name="Spagnuolo A."/>
            <person name="Stainier D."/>
            <person name="Suzuki M.M."/>
            <person name="Tassy O."/>
            <person name="Takatori N."/>
            <person name="Tokuoka M."/>
            <person name="Yagi K."/>
            <person name="Yoshizaki F."/>
            <person name="Wada S."/>
            <person name="Zhang C."/>
            <person name="Hyatt P.D."/>
            <person name="Larimer F."/>
            <person name="Detter C."/>
            <person name="Doggett N."/>
            <person name="Glavina T."/>
            <person name="Hawkins T."/>
            <person name="Richardson P."/>
            <person name="Lucas S."/>
            <person name="Kohara Y."/>
            <person name="Levine M."/>
            <person name="Satoh N."/>
            <person name="Rokhsar D.S."/>
        </authorList>
    </citation>
    <scope>NUCLEOTIDE SEQUENCE [LARGE SCALE GENOMIC DNA]</scope>
</reference>
<reference evidence="1" key="3">
    <citation type="submission" date="2025-08" db="UniProtKB">
        <authorList>
            <consortium name="Ensembl"/>
        </authorList>
    </citation>
    <scope>IDENTIFICATION</scope>
</reference>
<reference evidence="1" key="4">
    <citation type="submission" date="2025-09" db="UniProtKB">
        <authorList>
            <consortium name="Ensembl"/>
        </authorList>
    </citation>
    <scope>IDENTIFICATION</scope>
</reference>
<dbReference type="HOGENOM" id="CLU_2978423_0_0_1"/>
<dbReference type="AlphaFoldDB" id="H2XRN0"/>
<dbReference type="EMBL" id="EAAA01001139">
    <property type="status" value="NOT_ANNOTATED_CDS"/>
    <property type="molecule type" value="Genomic_DNA"/>
</dbReference>
<dbReference type="EMBL" id="EAAA01001140">
    <property type="status" value="NOT_ANNOTATED_CDS"/>
    <property type="molecule type" value="Genomic_DNA"/>
</dbReference>
<proteinExistence type="predicted"/>
<organism evidence="1 2">
    <name type="scientific">Ciona intestinalis</name>
    <name type="common">Transparent sea squirt</name>
    <name type="synonym">Ascidia intestinalis</name>
    <dbReference type="NCBI Taxonomy" id="7719"/>
    <lineage>
        <taxon>Eukaryota</taxon>
        <taxon>Metazoa</taxon>
        <taxon>Chordata</taxon>
        <taxon>Tunicata</taxon>
        <taxon>Ascidiacea</taxon>
        <taxon>Phlebobranchia</taxon>
        <taxon>Cionidae</taxon>
        <taxon>Ciona</taxon>
    </lineage>
</organism>
<accession>H2XRN0</accession>
<protein>
    <submittedName>
        <fullName evidence="1">Uncharacterized protein</fullName>
    </submittedName>
</protein>
<keyword evidence="2" id="KW-1185">Reference proteome</keyword>
<evidence type="ECO:0000313" key="1">
    <source>
        <dbReference type="Ensembl" id="ENSCINP00000032314.1"/>
    </source>
</evidence>
<dbReference type="InParanoid" id="H2XRN0"/>
<sequence>MYIVHSAFHLTECFLDTVDSLDHIQEFVFLHFLLLSQPTVVSIDEVTQGPIHPLMDYI</sequence>
<dbReference type="Ensembl" id="ENSCINT00000030934.1">
    <property type="protein sequence ID" value="ENSCINP00000032314.1"/>
    <property type="gene ID" value="ENSCING00000024786.1"/>
</dbReference>
<reference evidence="1" key="2">
    <citation type="journal article" date="2008" name="Genome Biol.">
        <title>Improved genome assembly and evidence-based global gene model set for the chordate Ciona intestinalis: new insight into intron and operon populations.</title>
        <authorList>
            <person name="Satou Y."/>
            <person name="Mineta K."/>
            <person name="Ogasawara M."/>
            <person name="Sasakura Y."/>
            <person name="Shoguchi E."/>
            <person name="Ueno K."/>
            <person name="Yamada L."/>
            <person name="Matsumoto J."/>
            <person name="Wasserscheid J."/>
            <person name="Dewar K."/>
            <person name="Wiley G.B."/>
            <person name="Macmil S.L."/>
            <person name="Roe B.A."/>
            <person name="Zeller R.W."/>
            <person name="Hastings K.E."/>
            <person name="Lemaire P."/>
            <person name="Lindquist E."/>
            <person name="Endo T."/>
            <person name="Hotta K."/>
            <person name="Inaba K."/>
        </authorList>
    </citation>
    <scope>NUCLEOTIDE SEQUENCE [LARGE SCALE GENOMIC DNA]</scope>
    <source>
        <strain evidence="1">wild type</strain>
    </source>
</reference>